<evidence type="ECO:0000256" key="3">
    <source>
        <dbReference type="ARBA" id="ARBA00022692"/>
    </source>
</evidence>
<evidence type="ECO:0000259" key="7">
    <source>
        <dbReference type="PROSITE" id="PS50850"/>
    </source>
</evidence>
<dbReference type="AlphaFoldDB" id="A0A6B2FZ62"/>
<feature type="transmembrane region" description="Helical" evidence="6">
    <location>
        <begin position="406"/>
        <end position="427"/>
    </location>
</feature>
<feature type="transmembrane region" description="Helical" evidence="6">
    <location>
        <begin position="209"/>
        <end position="230"/>
    </location>
</feature>
<dbReference type="InterPro" id="IPR036259">
    <property type="entry name" value="MFS_trans_sf"/>
</dbReference>
<protein>
    <submittedName>
        <fullName evidence="8">Putative transporter YwbF (Trinotate prediction)</fullName>
    </submittedName>
</protein>
<evidence type="ECO:0000256" key="2">
    <source>
        <dbReference type="ARBA" id="ARBA00005241"/>
    </source>
</evidence>
<comment type="similarity">
    <text evidence="2">Belongs to the major facilitator superfamily. MFSD6 family.</text>
</comment>
<feature type="transmembrane region" description="Helical" evidence="6">
    <location>
        <begin position="287"/>
        <end position="307"/>
    </location>
</feature>
<dbReference type="GO" id="GO:0022857">
    <property type="term" value="F:transmembrane transporter activity"/>
    <property type="evidence" value="ECO:0007669"/>
    <property type="project" value="InterPro"/>
</dbReference>
<evidence type="ECO:0000256" key="1">
    <source>
        <dbReference type="ARBA" id="ARBA00004141"/>
    </source>
</evidence>
<sequence length="464" mass="51243">MSYETEMPEKIDNKAKIQKVIYALKFSYFAYYFSVGCIHNFYPILLKKINFPNSQIGITQAVGLIGGTISPVLIGYLADRTKKSRLILIIITIFTIIFHAIPISTISIKLMVEYSKPTESKAEGSPSSQFLYLLCFFQFCTTFGDQATKALLDGVVHKSVATFASEGVLCDFARLRMFGGIGIGVATFLGGLALQYLKSSLPGGMPEEFCLVFVCIIMGAILIVVLVIYLPDAETQGRVSFLDTFKDVATRVDALICFAIQFTIQFAFNITKQFETLYIQHLGGSKSWIGTATALGYVVDVMMMYLSPTISDAIGGKEMTISYGSMVAMLRTMFYAFADNKYMAITNYVLLGFSSGLIIPTMSSLIKSKSPPSLISSYVSLLTATGKIGAAIASYAGGIISERYSYTMIYVISALTFGSTILLFFILKKYDSYKGNHFLFQLEKKEAKTKNEVHKPFLFEQESA</sequence>
<name>A0A6B2FZ62_MYXSQ</name>
<comment type="subcellular location">
    <subcellularLocation>
        <location evidence="1">Membrane</location>
        <topology evidence="1">Multi-pass membrane protein</topology>
    </subcellularLocation>
</comment>
<accession>A0A6B2FZ62</accession>
<keyword evidence="5 6" id="KW-0472">Membrane</keyword>
<keyword evidence="4 6" id="KW-1133">Transmembrane helix</keyword>
<feature type="domain" description="Major facilitator superfamily (MFS) profile" evidence="7">
    <location>
        <begin position="212"/>
        <end position="464"/>
    </location>
</feature>
<evidence type="ECO:0000256" key="5">
    <source>
        <dbReference type="ARBA" id="ARBA00023136"/>
    </source>
</evidence>
<evidence type="ECO:0000256" key="4">
    <source>
        <dbReference type="ARBA" id="ARBA00022989"/>
    </source>
</evidence>
<dbReference type="PANTHER" id="PTHR16172:SF41">
    <property type="entry name" value="MAJOR FACILITATOR SUPERFAMILY DOMAIN-CONTAINING PROTEIN 6-LIKE"/>
    <property type="match status" value="1"/>
</dbReference>
<dbReference type="InterPro" id="IPR051717">
    <property type="entry name" value="MFS_MFSD6"/>
</dbReference>
<feature type="transmembrane region" description="Helical" evidence="6">
    <location>
        <begin position="86"/>
        <end position="108"/>
    </location>
</feature>
<feature type="transmembrane region" description="Helical" evidence="6">
    <location>
        <begin position="20"/>
        <end position="42"/>
    </location>
</feature>
<evidence type="ECO:0000256" key="6">
    <source>
        <dbReference type="SAM" id="Phobius"/>
    </source>
</evidence>
<evidence type="ECO:0000313" key="8">
    <source>
        <dbReference type="EMBL" id="NDJ95606.1"/>
    </source>
</evidence>
<dbReference type="EMBL" id="GHBR01000006">
    <property type="protein sequence ID" value="NDJ95606.1"/>
    <property type="molecule type" value="Transcribed_RNA"/>
</dbReference>
<proteinExistence type="inferred from homology"/>
<dbReference type="GO" id="GO:0016020">
    <property type="term" value="C:membrane"/>
    <property type="evidence" value="ECO:0007669"/>
    <property type="project" value="UniProtKB-SubCell"/>
</dbReference>
<feature type="transmembrane region" description="Helical" evidence="6">
    <location>
        <begin position="54"/>
        <end position="74"/>
    </location>
</feature>
<keyword evidence="3 6" id="KW-0812">Transmembrane</keyword>
<dbReference type="Gene3D" id="1.20.1250.20">
    <property type="entry name" value="MFS general substrate transporter like domains"/>
    <property type="match status" value="2"/>
</dbReference>
<dbReference type="SUPFAM" id="SSF103473">
    <property type="entry name" value="MFS general substrate transporter"/>
    <property type="match status" value="1"/>
</dbReference>
<reference evidence="8" key="1">
    <citation type="submission" date="2018-11" db="EMBL/GenBank/DDBJ databases">
        <title>Myxobolus squamalis genome and transcriptome.</title>
        <authorList>
            <person name="Yahalomi D."/>
            <person name="Atkinson S.D."/>
            <person name="Neuhof M."/>
            <person name="Chang E.S."/>
            <person name="Philippe H."/>
            <person name="Cartwright P."/>
            <person name="Bartholomew J.L."/>
            <person name="Huchon D."/>
        </authorList>
    </citation>
    <scope>NUCLEOTIDE SEQUENCE</scope>
    <source>
        <strain evidence="8">71B08</strain>
        <tissue evidence="8">Whole</tissue>
    </source>
</reference>
<dbReference type="InterPro" id="IPR024989">
    <property type="entry name" value="MFS_assoc_dom"/>
</dbReference>
<dbReference type="PROSITE" id="PS50850">
    <property type="entry name" value="MFS"/>
    <property type="match status" value="1"/>
</dbReference>
<dbReference type="PANTHER" id="PTHR16172">
    <property type="entry name" value="MAJOR FACILITATOR SUPERFAMILY DOMAIN-CONTAINING PROTEIN 6-LIKE"/>
    <property type="match status" value="1"/>
</dbReference>
<feature type="transmembrane region" description="Helical" evidence="6">
    <location>
        <begin position="378"/>
        <end position="400"/>
    </location>
</feature>
<feature type="transmembrane region" description="Helical" evidence="6">
    <location>
        <begin position="177"/>
        <end position="197"/>
    </location>
</feature>
<feature type="transmembrane region" description="Helical" evidence="6">
    <location>
        <begin position="344"/>
        <end position="366"/>
    </location>
</feature>
<organism evidence="8">
    <name type="scientific">Myxobolus squamalis</name>
    <name type="common">Myxosporean</name>
    <dbReference type="NCBI Taxonomy" id="59785"/>
    <lineage>
        <taxon>Eukaryota</taxon>
        <taxon>Metazoa</taxon>
        <taxon>Cnidaria</taxon>
        <taxon>Myxozoa</taxon>
        <taxon>Myxosporea</taxon>
        <taxon>Bivalvulida</taxon>
        <taxon>Platysporina</taxon>
        <taxon>Myxobolidae</taxon>
        <taxon>Myxobolus</taxon>
    </lineage>
</organism>
<dbReference type="InterPro" id="IPR020846">
    <property type="entry name" value="MFS_dom"/>
</dbReference>
<dbReference type="Pfam" id="PF12832">
    <property type="entry name" value="MFS_1_like"/>
    <property type="match status" value="1"/>
</dbReference>